<keyword evidence="2" id="KW-0012">Acyltransferase</keyword>
<dbReference type="CDD" id="cd04301">
    <property type="entry name" value="NAT_SF"/>
    <property type="match status" value="1"/>
</dbReference>
<gene>
    <name evidence="2" type="ORF">ACCI49_17010</name>
</gene>
<dbReference type="InterPro" id="IPR000182">
    <property type="entry name" value="GNAT_dom"/>
</dbReference>
<keyword evidence="3" id="KW-1185">Reference proteome</keyword>
<dbReference type="EMBL" id="JBGMEK010000048">
    <property type="protein sequence ID" value="MFA0812616.1"/>
    <property type="molecule type" value="Genomic_DNA"/>
</dbReference>
<protein>
    <submittedName>
        <fullName evidence="2">GNAT family N-acetyltransferase</fullName>
        <ecNumber evidence="2">2.3.-.-</ecNumber>
    </submittedName>
</protein>
<dbReference type="EC" id="2.3.-.-" evidence="2"/>
<name>A0ABV4P3B0_9GAMM</name>
<dbReference type="PROSITE" id="PS51186">
    <property type="entry name" value="GNAT"/>
    <property type="match status" value="1"/>
</dbReference>
<dbReference type="GO" id="GO:0016746">
    <property type="term" value="F:acyltransferase activity"/>
    <property type="evidence" value="ECO:0007669"/>
    <property type="project" value="UniProtKB-KW"/>
</dbReference>
<accession>A0ABV4P3B0</accession>
<sequence>MANKLYRMHGFRGKARRNEDCAVVRSERGEVVGCGYLRRYEAFKLLAGVAVAPEHQGKGVARSLLTLMAERFDQETYTFPYVHLEPFYLSLGFVRGDPELLAESVKDLYHSYLKQGRSILVMVYR</sequence>
<feature type="domain" description="N-acetyltransferase" evidence="1">
    <location>
        <begin position="1"/>
        <end position="115"/>
    </location>
</feature>
<evidence type="ECO:0000259" key="1">
    <source>
        <dbReference type="PROSITE" id="PS51186"/>
    </source>
</evidence>
<dbReference type="Proteomes" id="UP001569428">
    <property type="component" value="Unassembled WGS sequence"/>
</dbReference>
<dbReference type="RefSeq" id="WP_371840306.1">
    <property type="nucleotide sequence ID" value="NZ_JBGMEK010000048.1"/>
</dbReference>
<evidence type="ECO:0000313" key="2">
    <source>
        <dbReference type="EMBL" id="MFA0812616.1"/>
    </source>
</evidence>
<dbReference type="SUPFAM" id="SSF55729">
    <property type="entry name" value="Acyl-CoA N-acyltransferases (Nat)"/>
    <property type="match status" value="1"/>
</dbReference>
<organism evidence="2 3">
    <name type="scientific">Microbulbifer epialgicus</name>
    <dbReference type="NCBI Taxonomy" id="393907"/>
    <lineage>
        <taxon>Bacteria</taxon>
        <taxon>Pseudomonadati</taxon>
        <taxon>Pseudomonadota</taxon>
        <taxon>Gammaproteobacteria</taxon>
        <taxon>Cellvibrionales</taxon>
        <taxon>Microbulbiferaceae</taxon>
        <taxon>Microbulbifer</taxon>
    </lineage>
</organism>
<reference evidence="2 3" key="1">
    <citation type="submission" date="2024-08" db="EMBL/GenBank/DDBJ databases">
        <authorList>
            <person name="Ishaq N."/>
        </authorList>
    </citation>
    <scope>NUCLEOTIDE SEQUENCE [LARGE SCALE GENOMIC DNA]</scope>
    <source>
        <strain evidence="2 3">DSM 18651</strain>
    </source>
</reference>
<comment type="caution">
    <text evidence="2">The sequence shown here is derived from an EMBL/GenBank/DDBJ whole genome shotgun (WGS) entry which is preliminary data.</text>
</comment>
<proteinExistence type="predicted"/>
<dbReference type="Gene3D" id="3.40.630.30">
    <property type="match status" value="1"/>
</dbReference>
<keyword evidence="2" id="KW-0808">Transferase</keyword>
<dbReference type="InterPro" id="IPR016181">
    <property type="entry name" value="Acyl_CoA_acyltransferase"/>
</dbReference>
<dbReference type="Pfam" id="PF13508">
    <property type="entry name" value="Acetyltransf_7"/>
    <property type="match status" value="1"/>
</dbReference>
<evidence type="ECO:0000313" key="3">
    <source>
        <dbReference type="Proteomes" id="UP001569428"/>
    </source>
</evidence>